<dbReference type="Gene3D" id="2.130.10.10">
    <property type="entry name" value="YVTN repeat-like/Quinoprotein amine dehydrogenase"/>
    <property type="match status" value="1"/>
</dbReference>
<dbReference type="EMBL" id="JAKFHA010000008">
    <property type="protein sequence ID" value="MCF2528776.1"/>
    <property type="molecule type" value="Genomic_DNA"/>
</dbReference>
<dbReference type="Pfam" id="PF13360">
    <property type="entry name" value="PQQ_2"/>
    <property type="match status" value="1"/>
</dbReference>
<dbReference type="InterPro" id="IPR002372">
    <property type="entry name" value="PQQ_rpt_dom"/>
</dbReference>
<evidence type="ECO:0000313" key="3">
    <source>
        <dbReference type="Proteomes" id="UP001165378"/>
    </source>
</evidence>
<sequence length="395" mass="41118">MSVEEAGLCAGRADIVRGLQGSPDPACAFGDAVVFIRSVSATHAKEGFKATIRDGATGAERATIEAKPAASDVAISADKFVKVGYWRDGSPALVVRTVAQAGADGLKAATTRTTLTMYAPSGKVLGTSEFDGDVHQDPIVWDGYLVPSSGPYLPIGGGAEFRPPRGMLYEHASPAENYRREPLKYFLHGTTECGEPGWCPSKLVVRDMFTDKELWGTKSIPVPEPIRAAAAGKAPSVSVVAAREKLLLLAWTAPSGGATTFTAHDPATGRLISQGPTTPPGVKLAGPTKSGVALSPDGGIAVVALTKGAVAWETASGRKLWEQAADERQLRPEAVSPKGVLYALLDGGGTAALDARTHALLAEKVPTVPSFGDTFGVVREDSGNAYFVFPVAPPK</sequence>
<reference evidence="2" key="1">
    <citation type="submission" date="2022-01" db="EMBL/GenBank/DDBJ databases">
        <title>Genome-Based Taxonomic Classification of the Phylum Actinobacteria.</title>
        <authorList>
            <person name="Gao Y."/>
        </authorList>
    </citation>
    <scope>NUCLEOTIDE SEQUENCE</scope>
    <source>
        <strain evidence="2">KLBMP 8922</strain>
    </source>
</reference>
<evidence type="ECO:0000313" key="2">
    <source>
        <dbReference type="EMBL" id="MCF2528776.1"/>
    </source>
</evidence>
<dbReference type="AlphaFoldDB" id="A0AA41PZZ0"/>
<protein>
    <submittedName>
        <fullName evidence="2">PQQ-like beta-propeller repeat protein</fullName>
    </submittedName>
</protein>
<name>A0AA41PZZ0_9ACTN</name>
<proteinExistence type="predicted"/>
<dbReference type="Proteomes" id="UP001165378">
    <property type="component" value="Unassembled WGS sequence"/>
</dbReference>
<organism evidence="2 3">
    <name type="scientific">Yinghuangia soli</name>
    <dbReference type="NCBI Taxonomy" id="2908204"/>
    <lineage>
        <taxon>Bacteria</taxon>
        <taxon>Bacillati</taxon>
        <taxon>Actinomycetota</taxon>
        <taxon>Actinomycetes</taxon>
        <taxon>Kitasatosporales</taxon>
        <taxon>Streptomycetaceae</taxon>
        <taxon>Yinghuangia</taxon>
    </lineage>
</organism>
<accession>A0AA41PZZ0</accession>
<comment type="caution">
    <text evidence="2">The sequence shown here is derived from an EMBL/GenBank/DDBJ whole genome shotgun (WGS) entry which is preliminary data.</text>
</comment>
<dbReference type="RefSeq" id="WP_235052943.1">
    <property type="nucleotide sequence ID" value="NZ_JAKFHA010000008.1"/>
</dbReference>
<dbReference type="SUPFAM" id="SSF50969">
    <property type="entry name" value="YVTN repeat-like/Quinoprotein amine dehydrogenase"/>
    <property type="match status" value="1"/>
</dbReference>
<dbReference type="InterPro" id="IPR011044">
    <property type="entry name" value="Quino_amine_DH_bsu"/>
</dbReference>
<keyword evidence="3" id="KW-1185">Reference proteome</keyword>
<evidence type="ECO:0000259" key="1">
    <source>
        <dbReference type="Pfam" id="PF13360"/>
    </source>
</evidence>
<feature type="domain" description="Pyrrolo-quinoline quinone repeat" evidence="1">
    <location>
        <begin position="262"/>
        <end position="357"/>
    </location>
</feature>
<dbReference type="InterPro" id="IPR015943">
    <property type="entry name" value="WD40/YVTN_repeat-like_dom_sf"/>
</dbReference>
<gene>
    <name evidence="2" type="ORF">LZ495_16355</name>
</gene>